<proteinExistence type="predicted"/>
<keyword evidence="1" id="KW-0282">Flagellum</keyword>
<dbReference type="InterPro" id="IPR009384">
    <property type="entry name" value="SwrD-like"/>
</dbReference>
<dbReference type="Pfam" id="PF06289">
    <property type="entry name" value="FlbD"/>
    <property type="match status" value="1"/>
</dbReference>
<reference evidence="1 2" key="1">
    <citation type="journal article" date="2016" name="Nat. Commun.">
        <title>Thousands of microbial genomes shed light on interconnected biogeochemical processes in an aquifer system.</title>
        <authorList>
            <person name="Anantharaman K."/>
            <person name="Brown C.T."/>
            <person name="Hug L.A."/>
            <person name="Sharon I."/>
            <person name="Castelle C.J."/>
            <person name="Probst A.J."/>
            <person name="Thomas B.C."/>
            <person name="Singh A."/>
            <person name="Wilkins M.J."/>
            <person name="Karaoz U."/>
            <person name="Brodie E.L."/>
            <person name="Williams K.H."/>
            <person name="Hubbard S.S."/>
            <person name="Banfield J.F."/>
        </authorList>
    </citation>
    <scope>NUCLEOTIDE SEQUENCE [LARGE SCALE GENOMIC DNA]</scope>
    <source>
        <strain evidence="2">RIFCSPLOWO2_12_FULL_64_10</strain>
    </source>
</reference>
<gene>
    <name evidence="1" type="ORF">A3F84_10490</name>
</gene>
<dbReference type="EMBL" id="MFKF01000023">
    <property type="protein sequence ID" value="OGG56818.1"/>
    <property type="molecule type" value="Genomic_DNA"/>
</dbReference>
<dbReference type="PANTHER" id="PTHR39185:SF1">
    <property type="entry name" value="SWARMING MOTILITY PROTEIN SWRD"/>
    <property type="match status" value="1"/>
</dbReference>
<evidence type="ECO:0000313" key="1">
    <source>
        <dbReference type="EMBL" id="OGG56818.1"/>
    </source>
</evidence>
<dbReference type="PANTHER" id="PTHR39185">
    <property type="entry name" value="SWARMING MOTILITY PROTEIN SWRD"/>
    <property type="match status" value="1"/>
</dbReference>
<name>A0A1F6D5V6_HANXR</name>
<keyword evidence="1" id="KW-0966">Cell projection</keyword>
<dbReference type="AlphaFoldDB" id="A0A1F6D5V6"/>
<sequence length="71" mass="8060">MIKVTRLNDTPLILNADLIEFVESTPDTIISLTTGRKILVKETPDEIVARVLEFKRLSHQTLSVIRAENRS</sequence>
<comment type="caution">
    <text evidence="1">The sequence shown here is derived from an EMBL/GenBank/DDBJ whole genome shotgun (WGS) entry which is preliminary data.</text>
</comment>
<dbReference type="Proteomes" id="UP000178606">
    <property type="component" value="Unassembled WGS sequence"/>
</dbReference>
<protein>
    <submittedName>
        <fullName evidence="1">Endoflagellar protein</fullName>
    </submittedName>
</protein>
<evidence type="ECO:0000313" key="2">
    <source>
        <dbReference type="Proteomes" id="UP000178606"/>
    </source>
</evidence>
<accession>A0A1F6D5V6</accession>
<organism evidence="1 2">
    <name type="scientific">Handelsmanbacteria sp. (strain RIFCSPLOWO2_12_FULL_64_10)</name>
    <dbReference type="NCBI Taxonomy" id="1817868"/>
    <lineage>
        <taxon>Bacteria</taxon>
        <taxon>Candidatus Handelsmaniibacteriota</taxon>
    </lineage>
</organism>
<keyword evidence="1" id="KW-0969">Cilium</keyword>